<dbReference type="SUPFAM" id="SSF110916">
    <property type="entry name" value="Peptidyl-tRNA hydrolase domain-like"/>
    <property type="match status" value="1"/>
</dbReference>
<dbReference type="InterPro" id="IPR000352">
    <property type="entry name" value="Pep_chain_release_fac_I"/>
</dbReference>
<keyword evidence="7" id="KW-1185">Reference proteome</keyword>
<dbReference type="PANTHER" id="PTHR11075:SF54">
    <property type="entry name" value="LARGE RIBOSOMAL SUBUNIT PROTEIN ML62"/>
    <property type="match status" value="1"/>
</dbReference>
<organism evidence="6 7">
    <name type="scientific">Nezara viridula</name>
    <name type="common">Southern green stink bug</name>
    <name type="synonym">Cimex viridulus</name>
    <dbReference type="NCBI Taxonomy" id="85310"/>
    <lineage>
        <taxon>Eukaryota</taxon>
        <taxon>Metazoa</taxon>
        <taxon>Ecdysozoa</taxon>
        <taxon>Arthropoda</taxon>
        <taxon>Hexapoda</taxon>
        <taxon>Insecta</taxon>
        <taxon>Pterygota</taxon>
        <taxon>Neoptera</taxon>
        <taxon>Paraneoptera</taxon>
        <taxon>Hemiptera</taxon>
        <taxon>Heteroptera</taxon>
        <taxon>Panheteroptera</taxon>
        <taxon>Pentatomomorpha</taxon>
        <taxon>Pentatomoidea</taxon>
        <taxon>Pentatomidae</taxon>
        <taxon>Pentatominae</taxon>
        <taxon>Nezara</taxon>
    </lineage>
</organism>
<dbReference type="Proteomes" id="UP001152798">
    <property type="component" value="Chromosome 1"/>
</dbReference>
<dbReference type="PROSITE" id="PS00745">
    <property type="entry name" value="RF_PROK_I"/>
    <property type="match status" value="1"/>
</dbReference>
<sequence>MQFQNPIINLFRCHLKNSIHKISSISTFESSISLKNLYPSSSHSLTAPVKIPENQNLKFNGFIPIDKLNITYCRSSGPGGQNVNKVNTKVDIRFNLESAEWIDDEVKKKLADLYNTRINRDGYFIIKSDKTRSQFYNQADAITILREMIFKAAKACVVQEPSQETLHILRKRKERANIHRLAAKSQHSLKKNDRKTPDF</sequence>
<gene>
    <name evidence="6" type="ORF">NEZAVI_LOCUS579</name>
</gene>
<dbReference type="Gene3D" id="3.30.160.20">
    <property type="match status" value="1"/>
</dbReference>
<dbReference type="EC" id="3.1.1.29" evidence="1"/>
<name>A0A9P0E1B9_NEZVI</name>
<evidence type="ECO:0000256" key="2">
    <source>
        <dbReference type="ARBA" id="ARBA00038225"/>
    </source>
</evidence>
<reference evidence="6" key="1">
    <citation type="submission" date="2022-01" db="EMBL/GenBank/DDBJ databases">
        <authorList>
            <person name="King R."/>
        </authorList>
    </citation>
    <scope>NUCLEOTIDE SEQUENCE</scope>
</reference>
<dbReference type="PANTHER" id="PTHR11075">
    <property type="entry name" value="PEPTIDE CHAIN RELEASE FACTOR"/>
    <property type="match status" value="1"/>
</dbReference>
<feature type="domain" description="Prokaryotic-type class I peptide chain release factors" evidence="5">
    <location>
        <begin position="74"/>
        <end position="90"/>
    </location>
</feature>
<dbReference type="InterPro" id="IPR052104">
    <property type="entry name" value="Mito_Release_Factor_mL62"/>
</dbReference>
<protein>
    <recommendedName>
        <fullName evidence="3">Large ribosomal subunit protein mL62</fullName>
        <ecNumber evidence="1">3.1.1.29</ecNumber>
    </recommendedName>
    <alternativeName>
        <fullName evidence="4">Peptidyl-tRNA hydrolase ICT1, mitochondrial</fullName>
    </alternativeName>
</protein>
<dbReference type="AlphaFoldDB" id="A0A9P0E1B9"/>
<comment type="similarity">
    <text evidence="2">Belongs to the prokaryotic/mitochondrial release factor family. Mitochondrion-specific ribosomal protein mL62 subfamily.</text>
</comment>
<proteinExistence type="inferred from homology"/>
<evidence type="ECO:0000256" key="3">
    <source>
        <dbReference type="ARBA" id="ARBA00039441"/>
    </source>
</evidence>
<evidence type="ECO:0000259" key="5">
    <source>
        <dbReference type="PROSITE" id="PS00745"/>
    </source>
</evidence>
<dbReference type="GO" id="GO:0070126">
    <property type="term" value="P:mitochondrial translational termination"/>
    <property type="evidence" value="ECO:0007669"/>
    <property type="project" value="TreeGrafter"/>
</dbReference>
<dbReference type="GO" id="GO:0005762">
    <property type="term" value="C:mitochondrial large ribosomal subunit"/>
    <property type="evidence" value="ECO:0007669"/>
    <property type="project" value="TreeGrafter"/>
</dbReference>
<dbReference type="GO" id="GO:0016150">
    <property type="term" value="F:translation release factor activity, codon nonspecific"/>
    <property type="evidence" value="ECO:0007669"/>
    <property type="project" value="TreeGrafter"/>
</dbReference>
<evidence type="ECO:0000313" key="6">
    <source>
        <dbReference type="EMBL" id="CAH1389120.1"/>
    </source>
</evidence>
<evidence type="ECO:0000256" key="4">
    <source>
        <dbReference type="ARBA" id="ARBA00041531"/>
    </source>
</evidence>
<dbReference type="FunFam" id="3.30.160.20:FF:000046">
    <property type="entry name" value="Peptidyl-tRNA hydrolase ICT1"/>
    <property type="match status" value="1"/>
</dbReference>
<dbReference type="OrthoDB" id="270639at2759"/>
<evidence type="ECO:0000256" key="1">
    <source>
        <dbReference type="ARBA" id="ARBA00013260"/>
    </source>
</evidence>
<evidence type="ECO:0000313" key="7">
    <source>
        <dbReference type="Proteomes" id="UP001152798"/>
    </source>
</evidence>
<dbReference type="GO" id="GO:0004045">
    <property type="term" value="F:peptidyl-tRNA hydrolase activity"/>
    <property type="evidence" value="ECO:0007669"/>
    <property type="project" value="UniProtKB-EC"/>
</dbReference>
<dbReference type="Pfam" id="PF00472">
    <property type="entry name" value="RF-1"/>
    <property type="match status" value="1"/>
</dbReference>
<dbReference type="EMBL" id="OV725077">
    <property type="protein sequence ID" value="CAH1389120.1"/>
    <property type="molecule type" value="Genomic_DNA"/>
</dbReference>
<accession>A0A9P0E1B9</accession>